<name>A0ABW3Y501_9FLAO</name>
<proteinExistence type="predicted"/>
<evidence type="ECO:0000256" key="1">
    <source>
        <dbReference type="ARBA" id="ARBA00023015"/>
    </source>
</evidence>
<dbReference type="Gene3D" id="1.10.10.60">
    <property type="entry name" value="Homeodomain-like"/>
    <property type="match status" value="1"/>
</dbReference>
<evidence type="ECO:0000259" key="4">
    <source>
        <dbReference type="PROSITE" id="PS01124"/>
    </source>
</evidence>
<organism evidence="5 6">
    <name type="scientific">Namhaeicola litoreus</name>
    <dbReference type="NCBI Taxonomy" id="1052145"/>
    <lineage>
        <taxon>Bacteria</taxon>
        <taxon>Pseudomonadati</taxon>
        <taxon>Bacteroidota</taxon>
        <taxon>Flavobacteriia</taxon>
        <taxon>Flavobacteriales</taxon>
        <taxon>Flavobacteriaceae</taxon>
        <taxon>Namhaeicola</taxon>
    </lineage>
</organism>
<keyword evidence="6" id="KW-1185">Reference proteome</keyword>
<evidence type="ECO:0000256" key="2">
    <source>
        <dbReference type="ARBA" id="ARBA00023125"/>
    </source>
</evidence>
<dbReference type="InterPro" id="IPR018060">
    <property type="entry name" value="HTH_AraC"/>
</dbReference>
<evidence type="ECO:0000313" key="6">
    <source>
        <dbReference type="Proteomes" id="UP001597201"/>
    </source>
</evidence>
<keyword evidence="2" id="KW-0238">DNA-binding</keyword>
<accession>A0ABW3Y501</accession>
<dbReference type="InterPro" id="IPR029787">
    <property type="entry name" value="Nucleotide_cyclase"/>
</dbReference>
<dbReference type="Proteomes" id="UP001597201">
    <property type="component" value="Unassembled WGS sequence"/>
</dbReference>
<dbReference type="Gene3D" id="3.30.70.3090">
    <property type="entry name" value="ORF SCO4226, nickel-binding ferredoxin-like monomer"/>
    <property type="match status" value="1"/>
</dbReference>
<dbReference type="SMART" id="SM00342">
    <property type="entry name" value="HTH_ARAC"/>
    <property type="match status" value="1"/>
</dbReference>
<dbReference type="PANTHER" id="PTHR43280">
    <property type="entry name" value="ARAC-FAMILY TRANSCRIPTIONAL REGULATOR"/>
    <property type="match status" value="1"/>
</dbReference>
<dbReference type="SUPFAM" id="SSF46689">
    <property type="entry name" value="Homeodomain-like"/>
    <property type="match status" value="1"/>
</dbReference>
<dbReference type="InterPro" id="IPR025336">
    <property type="entry name" value="SCO4226-like"/>
</dbReference>
<dbReference type="PROSITE" id="PS01124">
    <property type="entry name" value="HTH_ARAC_FAMILY_2"/>
    <property type="match status" value="1"/>
</dbReference>
<dbReference type="InterPro" id="IPR020449">
    <property type="entry name" value="Tscrpt_reg_AraC-type_HTH"/>
</dbReference>
<feature type="domain" description="HTH araC/xylS-type" evidence="4">
    <location>
        <begin position="263"/>
        <end position="362"/>
    </location>
</feature>
<protein>
    <submittedName>
        <fullName evidence="5">Nickel-binding protein</fullName>
    </submittedName>
</protein>
<dbReference type="PRINTS" id="PR00032">
    <property type="entry name" value="HTHARAC"/>
</dbReference>
<dbReference type="PANTHER" id="PTHR43280:SF2">
    <property type="entry name" value="HTH-TYPE TRANSCRIPTIONAL REGULATOR EXSA"/>
    <property type="match status" value="1"/>
</dbReference>
<dbReference type="Gene3D" id="3.30.70.1230">
    <property type="entry name" value="Nucleotide cyclase"/>
    <property type="match status" value="1"/>
</dbReference>
<evidence type="ECO:0000313" key="5">
    <source>
        <dbReference type="EMBL" id="MFD1316211.1"/>
    </source>
</evidence>
<dbReference type="RefSeq" id="WP_377179021.1">
    <property type="nucleotide sequence ID" value="NZ_JBHTMY010000003.1"/>
</dbReference>
<dbReference type="Pfam" id="PF14026">
    <property type="entry name" value="SCO4226-like"/>
    <property type="match status" value="1"/>
</dbReference>
<dbReference type="InterPro" id="IPR042557">
    <property type="entry name" value="SCO4226"/>
</dbReference>
<comment type="caution">
    <text evidence="5">The sequence shown here is derived from an EMBL/GenBank/DDBJ whole genome shotgun (WGS) entry which is preliminary data.</text>
</comment>
<sequence>MDRHDVSSDVTAEHVAQLHQEDLKIEEQFDCKGMTYWFDAERKTAFCLIKAPNKEAVCKMHDFAHGVLPHKIIEVDETIVESFLGRIEDPKKTSDTEINIIDDPAFRCIMYLELSHNSMERQNNYQYSLFSEKIHQSIIKTFKKYEGRVVQSDNESYLASFKSISNAISCAFNLQHKLKFVIPKFEKSFKKVKIGLSAGLPVEEKAGLFEDTVNLSKTICQLINSPITITNDVRVYYEKRHTNDFLKNELVQSLNLSEEAFIKNFTDCLEKIWNDPNFQIQNFAKLLGYSQSQFYRKVKSLTGKSPVQFLSDYKLDKSIEFIHHKKGNISEIAFDCGFNSPSYFSKCFFKKYHILPSQYQLTC</sequence>
<dbReference type="InterPro" id="IPR009057">
    <property type="entry name" value="Homeodomain-like_sf"/>
</dbReference>
<gene>
    <name evidence="5" type="ORF">ACFQ39_11340</name>
</gene>
<reference evidence="6" key="1">
    <citation type="journal article" date="2019" name="Int. J. Syst. Evol. Microbiol.">
        <title>The Global Catalogue of Microorganisms (GCM) 10K type strain sequencing project: providing services to taxonomists for standard genome sequencing and annotation.</title>
        <authorList>
            <consortium name="The Broad Institute Genomics Platform"/>
            <consortium name="The Broad Institute Genome Sequencing Center for Infectious Disease"/>
            <person name="Wu L."/>
            <person name="Ma J."/>
        </authorList>
    </citation>
    <scope>NUCLEOTIDE SEQUENCE [LARGE SCALE GENOMIC DNA]</scope>
    <source>
        <strain evidence="6">CCUG 61485</strain>
    </source>
</reference>
<keyword evidence="3" id="KW-0804">Transcription</keyword>
<dbReference type="SUPFAM" id="SSF55073">
    <property type="entry name" value="Nucleotide cyclase"/>
    <property type="match status" value="1"/>
</dbReference>
<evidence type="ECO:0000256" key="3">
    <source>
        <dbReference type="ARBA" id="ARBA00023163"/>
    </source>
</evidence>
<dbReference type="Pfam" id="PF12833">
    <property type="entry name" value="HTH_18"/>
    <property type="match status" value="1"/>
</dbReference>
<keyword evidence="1" id="KW-0805">Transcription regulation</keyword>
<dbReference type="EMBL" id="JBHTMY010000003">
    <property type="protein sequence ID" value="MFD1316211.1"/>
    <property type="molecule type" value="Genomic_DNA"/>
</dbReference>